<keyword evidence="9" id="KW-1185">Reference proteome</keyword>
<dbReference type="InterPro" id="IPR046357">
    <property type="entry name" value="PPIase_dom_sf"/>
</dbReference>
<reference evidence="8 9" key="1">
    <citation type="submission" date="2020-11" db="EMBL/GenBank/DDBJ databases">
        <title>Vibrio nitrifigilis sp. nov., a marine nitrogen-fixing bacterium isolated from the lagoon sediment of an islet inside an atoll.</title>
        <authorList>
            <person name="Wang L.-T."/>
            <person name="Shieh W.Y."/>
        </authorList>
    </citation>
    <scope>NUCLEOTIDE SEQUENCE [LARGE SCALE GENOMIC DNA]</scope>
    <source>
        <strain evidence="8 9">NFV-1</strain>
    </source>
</reference>
<dbReference type="PANTHER" id="PTHR43811">
    <property type="entry name" value="FKBP-TYPE PEPTIDYL-PROLYL CIS-TRANS ISOMERASE FKPA"/>
    <property type="match status" value="1"/>
</dbReference>
<organism evidence="8 9">
    <name type="scientific">Vibrio nitrifigilis</name>
    <dbReference type="NCBI Taxonomy" id="2789781"/>
    <lineage>
        <taxon>Bacteria</taxon>
        <taxon>Pseudomonadati</taxon>
        <taxon>Pseudomonadota</taxon>
        <taxon>Gammaproteobacteria</taxon>
        <taxon>Vibrionales</taxon>
        <taxon>Vibrionaceae</taxon>
        <taxon>Vibrio</taxon>
    </lineage>
</organism>
<evidence type="ECO:0000256" key="5">
    <source>
        <dbReference type="PROSITE-ProRule" id="PRU00277"/>
    </source>
</evidence>
<feature type="domain" description="PPIase FKBP-type" evidence="7">
    <location>
        <begin position="72"/>
        <end position="157"/>
    </location>
</feature>
<dbReference type="GO" id="GO:0016853">
    <property type="term" value="F:isomerase activity"/>
    <property type="evidence" value="ECO:0007669"/>
    <property type="project" value="UniProtKB-KW"/>
</dbReference>
<dbReference type="Pfam" id="PF01346">
    <property type="entry name" value="FKBP_N"/>
    <property type="match status" value="1"/>
</dbReference>
<dbReference type="PANTHER" id="PTHR43811:SF57">
    <property type="entry name" value="FKBP-TYPE PEPTIDYL-PROLYL CIS-TRANS ISOMERASE FKPA-RELATED"/>
    <property type="match status" value="1"/>
</dbReference>
<accession>A0ABS0GJ22</accession>
<dbReference type="InterPro" id="IPR001179">
    <property type="entry name" value="PPIase_FKBP_dom"/>
</dbReference>
<evidence type="ECO:0000256" key="2">
    <source>
        <dbReference type="ARBA" id="ARBA00006577"/>
    </source>
</evidence>
<dbReference type="Pfam" id="PF00254">
    <property type="entry name" value="FKBP_C"/>
    <property type="match status" value="1"/>
</dbReference>
<evidence type="ECO:0000313" key="8">
    <source>
        <dbReference type="EMBL" id="MBF9002447.1"/>
    </source>
</evidence>
<evidence type="ECO:0000256" key="1">
    <source>
        <dbReference type="ARBA" id="ARBA00000971"/>
    </source>
</evidence>
<comment type="catalytic activity">
    <reaction evidence="1 5 6">
        <text>[protein]-peptidylproline (omega=180) = [protein]-peptidylproline (omega=0)</text>
        <dbReference type="Rhea" id="RHEA:16237"/>
        <dbReference type="Rhea" id="RHEA-COMP:10747"/>
        <dbReference type="Rhea" id="RHEA-COMP:10748"/>
        <dbReference type="ChEBI" id="CHEBI:83833"/>
        <dbReference type="ChEBI" id="CHEBI:83834"/>
        <dbReference type="EC" id="5.2.1.8"/>
    </reaction>
</comment>
<dbReference type="Proteomes" id="UP000597206">
    <property type="component" value="Unassembled WGS sequence"/>
</dbReference>
<evidence type="ECO:0000256" key="6">
    <source>
        <dbReference type="RuleBase" id="RU003915"/>
    </source>
</evidence>
<keyword evidence="3 5" id="KW-0697">Rotamase</keyword>
<dbReference type="Gene3D" id="3.10.50.40">
    <property type="match status" value="1"/>
</dbReference>
<comment type="caution">
    <text evidence="8">The sequence shown here is derived from an EMBL/GenBank/DDBJ whole genome shotgun (WGS) entry which is preliminary data.</text>
</comment>
<sequence>MSKIVLPLIVLILAGFFIYRTWNNHKLAEVNFAKGQAFLAENQHKAGIHTTQSGLQYEILEPGTGDIHPTASDKVKVHYEGRLIDGTVFDSSYKRNEPIVFGVKQVIKGWQEGLQLMVVGEKARFYIPSTLAYGKSGTGPIPPSSTLIFDVELLAIQK</sequence>
<evidence type="ECO:0000256" key="4">
    <source>
        <dbReference type="ARBA" id="ARBA00023235"/>
    </source>
</evidence>
<proteinExistence type="inferred from homology"/>
<gene>
    <name evidence="8" type="ORF">I1A42_18405</name>
</gene>
<dbReference type="EMBL" id="JADPMR010000004">
    <property type="protein sequence ID" value="MBF9002447.1"/>
    <property type="molecule type" value="Genomic_DNA"/>
</dbReference>
<comment type="similarity">
    <text evidence="2 6">Belongs to the FKBP-type PPIase family.</text>
</comment>
<dbReference type="RefSeq" id="WP_196124333.1">
    <property type="nucleotide sequence ID" value="NZ_JADPMR010000004.1"/>
</dbReference>
<evidence type="ECO:0000259" key="7">
    <source>
        <dbReference type="PROSITE" id="PS50059"/>
    </source>
</evidence>
<evidence type="ECO:0000313" key="9">
    <source>
        <dbReference type="Proteomes" id="UP000597206"/>
    </source>
</evidence>
<evidence type="ECO:0000256" key="3">
    <source>
        <dbReference type="ARBA" id="ARBA00023110"/>
    </source>
</evidence>
<keyword evidence="4 5" id="KW-0413">Isomerase</keyword>
<dbReference type="PROSITE" id="PS50059">
    <property type="entry name" value="FKBP_PPIASE"/>
    <property type="match status" value="1"/>
</dbReference>
<protein>
    <recommendedName>
        <fullName evidence="6">Peptidyl-prolyl cis-trans isomerase</fullName>
        <ecNumber evidence="6">5.2.1.8</ecNumber>
    </recommendedName>
</protein>
<dbReference type="InterPro" id="IPR000774">
    <property type="entry name" value="PPIase_FKBP_N"/>
</dbReference>
<name>A0ABS0GJ22_9VIBR</name>
<dbReference type="EC" id="5.2.1.8" evidence="6"/>
<dbReference type="SUPFAM" id="SSF54534">
    <property type="entry name" value="FKBP-like"/>
    <property type="match status" value="1"/>
</dbReference>